<feature type="region of interest" description="Disordered" evidence="1">
    <location>
        <begin position="942"/>
        <end position="981"/>
    </location>
</feature>
<feature type="region of interest" description="Disordered" evidence="1">
    <location>
        <begin position="357"/>
        <end position="384"/>
    </location>
</feature>
<feature type="region of interest" description="Disordered" evidence="1">
    <location>
        <begin position="563"/>
        <end position="591"/>
    </location>
</feature>
<evidence type="ECO:0000256" key="1">
    <source>
        <dbReference type="SAM" id="MobiDB-lite"/>
    </source>
</evidence>
<feature type="region of interest" description="Disordered" evidence="1">
    <location>
        <begin position="485"/>
        <end position="511"/>
    </location>
</feature>
<dbReference type="AlphaFoldDB" id="A0A7M7NQW2"/>
<feature type="region of interest" description="Disordered" evidence="1">
    <location>
        <begin position="613"/>
        <end position="639"/>
    </location>
</feature>
<feature type="region of interest" description="Disordered" evidence="1">
    <location>
        <begin position="688"/>
        <end position="719"/>
    </location>
</feature>
<reference evidence="3" key="1">
    <citation type="submission" date="2015-02" db="EMBL/GenBank/DDBJ databases">
        <title>Genome sequencing for Strongylocentrotus purpuratus.</title>
        <authorList>
            <person name="Murali S."/>
            <person name="Liu Y."/>
            <person name="Vee V."/>
            <person name="English A."/>
            <person name="Wang M."/>
            <person name="Skinner E."/>
            <person name="Han Y."/>
            <person name="Muzny D.M."/>
            <person name="Worley K.C."/>
            <person name="Gibbs R.A."/>
        </authorList>
    </citation>
    <scope>NUCLEOTIDE SEQUENCE</scope>
</reference>
<keyword evidence="3" id="KW-1185">Reference proteome</keyword>
<name>A0A7M7NQW2_STRPU</name>
<accession>A0A7M7NQW2</accession>
<dbReference type="RefSeq" id="XP_030839286.1">
    <property type="nucleotide sequence ID" value="XM_030983426.1"/>
</dbReference>
<feature type="region of interest" description="Disordered" evidence="1">
    <location>
        <begin position="815"/>
        <end position="848"/>
    </location>
</feature>
<dbReference type="OrthoDB" id="10650257at2759"/>
<dbReference type="EnsemblMetazoa" id="XM_030983426">
    <property type="protein sequence ID" value="XP_030839286"/>
    <property type="gene ID" value="LOC754335"/>
</dbReference>
<dbReference type="GeneID" id="754335"/>
<reference evidence="2" key="2">
    <citation type="submission" date="2021-01" db="UniProtKB">
        <authorList>
            <consortium name="EnsemblMetazoa"/>
        </authorList>
    </citation>
    <scope>IDENTIFICATION</scope>
</reference>
<feature type="region of interest" description="Disordered" evidence="1">
    <location>
        <begin position="741"/>
        <end position="766"/>
    </location>
</feature>
<evidence type="ECO:0000313" key="3">
    <source>
        <dbReference type="Proteomes" id="UP000007110"/>
    </source>
</evidence>
<feature type="region of interest" description="Disordered" evidence="1">
    <location>
        <begin position="436"/>
        <end position="463"/>
    </location>
</feature>
<dbReference type="KEGG" id="spu:754335"/>
<feature type="region of interest" description="Disordered" evidence="1">
    <location>
        <begin position="298"/>
        <end position="334"/>
    </location>
</feature>
<proteinExistence type="predicted"/>
<sequence length="1035" mass="117179">MKSPDDNPLPDDMLRNVEQLKALTIHPTIDRLAPAGLGKAIEQLTNLKTLDLVGNSIHCDCALPKALASQNILLLSKSRMPPVKGCKRHGFSSDLYNIQDFLEKCAEREGYELQEPPHDIMPQVPAGLSNRRFGNIRDQNLFNRGITYNRINSSPMQPSAAKRVPGAFSGVIGKPPSGGLSAFGRKKPSFSASTFASRFSKARHQAGRWGRRRLLSLDEVDIDPASSEAIATAQGEEKRQKRQATTWNRKRRRRPIEMLPGMSVEDFINAHKRRGRGRKMQNGWTELSGGWRYRDVRSVGGENSSDSFPPLEVTVPPNGQSQQKSEEDSQEVSLRRWGSSGLLSLDEVDIDPAFSKATATAQGEEKRQKRQATTWNRKRRRRPIEMLPGMSVEDFINAHHRRGRGRKTQNGWTQLSGGWRYRDVRSVGGENSSDSFFPLELTVSPNGQSQQKSEEDSQEVSLRRWGGSGLSSLDEVDIDPAFSKATATAQGEEKRQKRQATTWNRKRRRRPIEMLPGMSVEDFINAHKRRGRGRNTQNGWTQLSGGWRYRDVRSVGGENSSDSFFPLELTVPPNGQSQQKSEEDSQEVSLRRWGGSGLSSLDEVDIDPAFSKATATAQGEEKRQKRQATTWNRKRRRRPIEMLPGMSVEDFINAHHRRGRGRKTQNGWTQLSGGWRYRDVRSVGGENSSDSFFPLELPVPPNGQSQQKSEEDSQEVSLRRWGGSGLSSLDEVDIDPVFSKATATAQGEERRQKRQATTWNRKRRRRPIEMLPGMSVEDFINAHHRRGRGRKTQNGWTQLSGGWRYRDVRSVGGENSSDSFFPLELPVPPNGQSQQKSEDDSQEVSLRSKRNIVRNDLGSMLGRLRQRKGAQPFQKKNLWTDQYVSGQRRRGERSTNGQNITNTAEYPLTVFEEQVLGETPNQSPTGNVEQQYVNLNVEDSRGEPTDAVQLERPVPPPVEANPGRRAHPHPPGQGKDHRHRHLPDERARQLAMYQLPMNDLTLKLNPFDPFEVDLFFQYILHNENLPENQELPRPQ</sequence>
<dbReference type="Proteomes" id="UP000007110">
    <property type="component" value="Unassembled WGS sequence"/>
</dbReference>
<dbReference type="InParanoid" id="A0A7M7NQW2"/>
<feature type="region of interest" description="Disordered" evidence="1">
    <location>
        <begin position="229"/>
        <end position="259"/>
    </location>
</feature>
<evidence type="ECO:0000313" key="2">
    <source>
        <dbReference type="EnsemblMetazoa" id="XP_030839286"/>
    </source>
</evidence>
<organism evidence="2 3">
    <name type="scientific">Strongylocentrotus purpuratus</name>
    <name type="common">Purple sea urchin</name>
    <dbReference type="NCBI Taxonomy" id="7668"/>
    <lineage>
        <taxon>Eukaryota</taxon>
        <taxon>Metazoa</taxon>
        <taxon>Echinodermata</taxon>
        <taxon>Eleutherozoa</taxon>
        <taxon>Echinozoa</taxon>
        <taxon>Echinoidea</taxon>
        <taxon>Euechinoidea</taxon>
        <taxon>Echinacea</taxon>
        <taxon>Camarodonta</taxon>
        <taxon>Echinidea</taxon>
        <taxon>Strongylocentrotidae</taxon>
        <taxon>Strongylocentrotus</taxon>
    </lineage>
</organism>
<protein>
    <submittedName>
        <fullName evidence="2">Uncharacterized protein</fullName>
    </submittedName>
</protein>